<dbReference type="InterPro" id="IPR036188">
    <property type="entry name" value="FAD/NAD-bd_sf"/>
</dbReference>
<dbReference type="PRINTS" id="PR00368">
    <property type="entry name" value="FADPNR"/>
</dbReference>
<evidence type="ECO:0000313" key="3">
    <source>
        <dbReference type="Proteomes" id="UP000055060"/>
    </source>
</evidence>
<dbReference type="PRINTS" id="PR00469">
    <property type="entry name" value="PNDRDTASEII"/>
</dbReference>
<dbReference type="GO" id="GO:0004497">
    <property type="term" value="F:monooxygenase activity"/>
    <property type="evidence" value="ECO:0007669"/>
    <property type="project" value="TreeGrafter"/>
</dbReference>
<accession>A0A0S7BGG6</accession>
<protein>
    <submittedName>
        <fullName evidence="2">Predicted flavoprotein</fullName>
    </submittedName>
</protein>
<organism evidence="2">
    <name type="scientific">Longilinea arvoryzae</name>
    <dbReference type="NCBI Taxonomy" id="360412"/>
    <lineage>
        <taxon>Bacteria</taxon>
        <taxon>Bacillati</taxon>
        <taxon>Chloroflexota</taxon>
        <taxon>Anaerolineae</taxon>
        <taxon>Anaerolineales</taxon>
        <taxon>Anaerolineaceae</taxon>
        <taxon>Longilinea</taxon>
    </lineage>
</organism>
<keyword evidence="1" id="KW-0560">Oxidoreductase</keyword>
<dbReference type="Gene3D" id="3.50.50.60">
    <property type="entry name" value="FAD/NAD(P)-binding domain"/>
    <property type="match status" value="2"/>
</dbReference>
<dbReference type="STRING" id="360412.LARV_00274"/>
<dbReference type="EMBL" id="DF967972">
    <property type="protein sequence ID" value="GAP12538.1"/>
    <property type="molecule type" value="Genomic_DNA"/>
</dbReference>
<keyword evidence="3" id="KW-1185">Reference proteome</keyword>
<evidence type="ECO:0000313" key="2">
    <source>
        <dbReference type="EMBL" id="GAP12538.1"/>
    </source>
</evidence>
<proteinExistence type="predicted"/>
<reference evidence="2" key="1">
    <citation type="submission" date="2015-07" db="EMBL/GenBank/DDBJ databases">
        <title>Draft Genome Sequences of Anaerolinea thermolimosa IMO-1, Bellilinea caldifistulae GOMI-1, Leptolinea tardivitalis YMTK-2, Levilinea saccharolytica KIBI-1,Longilinea arvoryzae KOME-1, Previously Described as Members of the Anaerolineaceae (Chloroflexi).</title>
        <authorList>
            <person name="Sekiguchi Y."/>
            <person name="Ohashi A."/>
            <person name="Matsuura N."/>
            <person name="Tourlousse M.D."/>
        </authorList>
    </citation>
    <scope>NUCLEOTIDE SEQUENCE [LARGE SCALE GENOMIC DNA]</scope>
    <source>
        <strain evidence="2">KOME-1</strain>
    </source>
</reference>
<dbReference type="GO" id="GO:0050660">
    <property type="term" value="F:flavin adenine dinucleotide binding"/>
    <property type="evidence" value="ECO:0007669"/>
    <property type="project" value="TreeGrafter"/>
</dbReference>
<evidence type="ECO:0000256" key="1">
    <source>
        <dbReference type="ARBA" id="ARBA00023002"/>
    </source>
</evidence>
<dbReference type="RefSeq" id="WP_075071952.1">
    <property type="nucleotide sequence ID" value="NZ_DF967972.1"/>
</dbReference>
<name>A0A0S7BGG6_9CHLR</name>
<dbReference type="AlphaFoldDB" id="A0A0S7BGG6"/>
<gene>
    <name evidence="2" type="ORF">LARV_00274</name>
</gene>
<dbReference type="Proteomes" id="UP000055060">
    <property type="component" value="Unassembled WGS sequence"/>
</dbReference>
<dbReference type="OrthoDB" id="9778740at2"/>
<dbReference type="PANTHER" id="PTHR43539">
    <property type="entry name" value="FLAVIN-BINDING MONOOXYGENASE-LIKE PROTEIN (AFU_ORTHOLOGUE AFUA_4G09220)"/>
    <property type="match status" value="1"/>
</dbReference>
<dbReference type="InterPro" id="IPR050982">
    <property type="entry name" value="Auxin_biosynth/cation_transpt"/>
</dbReference>
<dbReference type="PANTHER" id="PTHR43539:SF78">
    <property type="entry name" value="FLAVIN-CONTAINING MONOOXYGENASE"/>
    <property type="match status" value="1"/>
</dbReference>
<dbReference type="SUPFAM" id="SSF51905">
    <property type="entry name" value="FAD/NAD(P)-binding domain"/>
    <property type="match status" value="1"/>
</dbReference>
<dbReference type="Pfam" id="PF13738">
    <property type="entry name" value="Pyr_redox_3"/>
    <property type="match status" value="1"/>
</dbReference>
<sequence length="410" mass="45896">MTRKTETIETVIVGGGQAGLSMSYYLTQQQREHVVLEKTHRAGSAWTQQRWDSFTLVTPNWGFRLPGAEYAGSEPNGFMPRAEVDQRFQDYIRQYTLPLLYGVEVQGILPREKGYLVRTNDRNYRAKQVVVASGLFQRARVPAWARLLPPDVHRLAACDYRNPDRLPPGAVLVVGSGQSGCQIAEELNESGRKVYLCVGGAGRFPRRYRGRDVFEWVLETGLFRRTADQLPSPAARFGPNPHVTGKNGGHSLNLHQFQRDGIVLLGHVRDFQDGKLILAADLKESLAKADKAESDFVRLVDETIIRNGYSDPPEQIPQLSDGYSAPEYSTLDLREAGIHTVIWAGGFAFDFSMVKLPVFDSFGYPITRRGATEFAGLYFLGLPWLYRQTSGLLYGVGEDAAYLAEEMAKR</sequence>